<dbReference type="InterPro" id="IPR009195">
    <property type="entry name" value="Uncharacterised_YjbK"/>
</dbReference>
<dbReference type="EMBL" id="FOHJ01000015">
    <property type="protein sequence ID" value="SEU02855.1"/>
    <property type="molecule type" value="Genomic_DNA"/>
</dbReference>
<dbReference type="Gene3D" id="2.40.320.10">
    <property type="entry name" value="Hypothetical Protein Pfu-838710-001"/>
    <property type="match status" value="1"/>
</dbReference>
<evidence type="ECO:0000313" key="2">
    <source>
        <dbReference type="EMBL" id="SEU02855.1"/>
    </source>
</evidence>
<protein>
    <submittedName>
        <fullName evidence="2">Uncharacterized protein YjbK</fullName>
    </submittedName>
</protein>
<dbReference type="InterPro" id="IPR033469">
    <property type="entry name" value="CYTH-like_dom_sf"/>
</dbReference>
<dbReference type="SUPFAM" id="SSF55154">
    <property type="entry name" value="CYTH-like phosphatases"/>
    <property type="match status" value="1"/>
</dbReference>
<evidence type="ECO:0000313" key="3">
    <source>
        <dbReference type="Proteomes" id="UP000199095"/>
    </source>
</evidence>
<proteinExistence type="predicted"/>
<dbReference type="Proteomes" id="UP000199095">
    <property type="component" value="Unassembled WGS sequence"/>
</dbReference>
<gene>
    <name evidence="2" type="ORF">SAMN05421676_11514</name>
</gene>
<feature type="domain" description="CYTH" evidence="1">
    <location>
        <begin position="4"/>
        <end position="189"/>
    </location>
</feature>
<dbReference type="CDD" id="cd07762">
    <property type="entry name" value="CYTH-like_Pase_1"/>
    <property type="match status" value="1"/>
</dbReference>
<dbReference type="PIRSF" id="PIRSF012526">
    <property type="entry name" value="CYTH_UCP012526"/>
    <property type="match status" value="1"/>
</dbReference>
<evidence type="ECO:0000259" key="1">
    <source>
        <dbReference type="PROSITE" id="PS51707"/>
    </source>
</evidence>
<organism evidence="2 3">
    <name type="scientific">Salinibacillus kushneri</name>
    <dbReference type="NCBI Taxonomy" id="237682"/>
    <lineage>
        <taxon>Bacteria</taxon>
        <taxon>Bacillati</taxon>
        <taxon>Bacillota</taxon>
        <taxon>Bacilli</taxon>
        <taxon>Bacillales</taxon>
        <taxon>Bacillaceae</taxon>
        <taxon>Salinibacillus</taxon>
    </lineage>
</organism>
<dbReference type="RefSeq" id="WP_177167363.1">
    <property type="nucleotide sequence ID" value="NZ_FOHJ01000015.1"/>
</dbReference>
<dbReference type="InterPro" id="IPR023577">
    <property type="entry name" value="CYTH_domain"/>
</dbReference>
<accession>A0A1I0IZF1</accession>
<dbReference type="PROSITE" id="PS51707">
    <property type="entry name" value="CYTH"/>
    <property type="match status" value="1"/>
</dbReference>
<dbReference type="Pfam" id="PF01928">
    <property type="entry name" value="CYTH"/>
    <property type="match status" value="1"/>
</dbReference>
<sequence>MHEELEIEFKNMLTKKEYDSLMDAFQLDEQMAVKQVNHYFETDGFQLKDQGAALRIREKKQKCVFTLKEPHEDGLLETHATVSKAVLQNCQNGHIHLPEAIKQKLLNLHIPIEQLKYRGELVTFRLEMEWYNCLLVLDHSLYGQTEDFELELEAPEHVHGKKVFHQLLTNYNISKRPTKNKIQRFFEEI</sequence>
<dbReference type="AlphaFoldDB" id="A0A1I0IZF1"/>
<dbReference type="SMART" id="SM01118">
    <property type="entry name" value="CYTH"/>
    <property type="match status" value="1"/>
</dbReference>
<dbReference type="STRING" id="237682.SAMN05421676_11514"/>
<reference evidence="3" key="1">
    <citation type="submission" date="2016-10" db="EMBL/GenBank/DDBJ databases">
        <authorList>
            <person name="Varghese N."/>
            <person name="Submissions S."/>
        </authorList>
    </citation>
    <scope>NUCLEOTIDE SEQUENCE [LARGE SCALE GENOMIC DNA]</scope>
    <source>
        <strain evidence="3">CGMCC 1.3566</strain>
    </source>
</reference>
<name>A0A1I0IZF1_9BACI</name>
<keyword evidence="3" id="KW-1185">Reference proteome</keyword>